<dbReference type="InterPro" id="IPR029035">
    <property type="entry name" value="DHS-like_NAD/FAD-binding_dom"/>
</dbReference>
<dbReference type="Pfam" id="PF02146">
    <property type="entry name" value="SIR2"/>
    <property type="match status" value="1"/>
</dbReference>
<dbReference type="InterPro" id="IPR026590">
    <property type="entry name" value="Ssirtuin_cat_dom"/>
</dbReference>
<reference evidence="8" key="1">
    <citation type="submission" date="2016-10" db="EMBL/GenBank/DDBJ databases">
        <authorList>
            <person name="Varghese N."/>
            <person name="Submissions S."/>
        </authorList>
    </citation>
    <scope>NUCLEOTIDE SEQUENCE [LARGE SCALE GENOMIC DNA]</scope>
    <source>
        <strain evidence="8">CGMCC 4.3525</strain>
    </source>
</reference>
<dbReference type="EMBL" id="FOFR01000016">
    <property type="protein sequence ID" value="SER82840.1"/>
    <property type="molecule type" value="Genomic_DNA"/>
</dbReference>
<dbReference type="InterPro" id="IPR050134">
    <property type="entry name" value="NAD-dep_sirtuin_deacylases"/>
</dbReference>
<dbReference type="Proteomes" id="UP000199352">
    <property type="component" value="Unassembled WGS sequence"/>
</dbReference>
<keyword evidence="4" id="KW-0862">Zinc</keyword>
<sequence length="270" mass="28075">MASDACKAARALVASAHRITVLTGAGVSTDSGIPDFRGPGPDGVWARDDAGPGFSLDAYLSDPEVRRLAWRTRLDSPVWTAKPNAAHKALAELERSGRLRTVVTQNVDGLHQKAGSDPHRVLELHGTLHATSCLGCGATGPMRDALQRVAGGEPEPDCPRCGGILKSATISFGQELDGEVLRRARLAVLDCDVLLVAGTSLSVQPAAGLVPLAARAGARVVICNAEPTPYDSVATVVLHEPVGEVLPDLSSVPPSGGGRFSSWGDPSTWS</sequence>
<evidence type="ECO:0000256" key="2">
    <source>
        <dbReference type="ARBA" id="ARBA00022679"/>
    </source>
</evidence>
<evidence type="ECO:0000256" key="5">
    <source>
        <dbReference type="SAM" id="MobiDB-lite"/>
    </source>
</evidence>
<dbReference type="InterPro" id="IPR003000">
    <property type="entry name" value="Sirtuin"/>
</dbReference>
<feature type="binding site" evidence="4">
    <location>
        <position position="158"/>
    </location>
    <ligand>
        <name>Zn(2+)</name>
        <dbReference type="ChEBI" id="CHEBI:29105"/>
    </ligand>
</feature>
<dbReference type="PROSITE" id="PS50305">
    <property type="entry name" value="SIRTUIN"/>
    <property type="match status" value="1"/>
</dbReference>
<dbReference type="GO" id="GO:0017136">
    <property type="term" value="F:histone deacetylase activity, NAD-dependent"/>
    <property type="evidence" value="ECO:0007669"/>
    <property type="project" value="TreeGrafter"/>
</dbReference>
<dbReference type="OrthoDB" id="9800582at2"/>
<feature type="domain" description="Deacetylase sirtuin-type" evidence="6">
    <location>
        <begin position="1"/>
        <end position="258"/>
    </location>
</feature>
<keyword evidence="3" id="KW-0520">NAD</keyword>
<accession>A0A1H9SCU6</accession>
<evidence type="ECO:0000256" key="1">
    <source>
        <dbReference type="ARBA" id="ARBA00012928"/>
    </source>
</evidence>
<dbReference type="CDD" id="cd01407">
    <property type="entry name" value="SIR2-fam"/>
    <property type="match status" value="1"/>
</dbReference>
<feature type="region of interest" description="Disordered" evidence="5">
    <location>
        <begin position="248"/>
        <end position="270"/>
    </location>
</feature>
<dbReference type="GO" id="GO:0046872">
    <property type="term" value="F:metal ion binding"/>
    <property type="evidence" value="ECO:0007669"/>
    <property type="project" value="UniProtKB-KW"/>
</dbReference>
<feature type="active site" description="Proton acceptor" evidence="4">
    <location>
        <position position="125"/>
    </location>
</feature>
<dbReference type="PANTHER" id="PTHR11085">
    <property type="entry name" value="NAD-DEPENDENT PROTEIN DEACYLASE SIRTUIN-5, MITOCHONDRIAL-RELATED"/>
    <property type="match status" value="1"/>
</dbReference>
<keyword evidence="2" id="KW-0808">Transferase</keyword>
<feature type="binding site" evidence="4">
    <location>
        <position position="136"/>
    </location>
    <ligand>
        <name>Zn(2+)</name>
        <dbReference type="ChEBI" id="CHEBI:29105"/>
    </ligand>
</feature>
<dbReference type="AlphaFoldDB" id="A0A1H9SCU6"/>
<proteinExistence type="predicted"/>
<dbReference type="EC" id="2.3.1.286" evidence="1"/>
<feature type="binding site" evidence="4">
    <location>
        <position position="133"/>
    </location>
    <ligand>
        <name>Zn(2+)</name>
        <dbReference type="ChEBI" id="CHEBI:29105"/>
    </ligand>
</feature>
<evidence type="ECO:0000256" key="4">
    <source>
        <dbReference type="PROSITE-ProRule" id="PRU00236"/>
    </source>
</evidence>
<gene>
    <name evidence="7" type="ORF">SAMN05216188_11641</name>
</gene>
<dbReference type="PANTHER" id="PTHR11085:SF4">
    <property type="entry name" value="NAD-DEPENDENT PROTEIN DEACYLASE"/>
    <property type="match status" value="1"/>
</dbReference>
<dbReference type="STRING" id="402600.SAMN05216188_11641"/>
<evidence type="ECO:0000313" key="8">
    <source>
        <dbReference type="Proteomes" id="UP000199352"/>
    </source>
</evidence>
<name>A0A1H9SCU6_9PSEU</name>
<dbReference type="RefSeq" id="WP_089956296.1">
    <property type="nucleotide sequence ID" value="NZ_FOFR01000016.1"/>
</dbReference>
<dbReference type="SUPFAM" id="SSF52467">
    <property type="entry name" value="DHS-like NAD/FAD-binding domain"/>
    <property type="match status" value="1"/>
</dbReference>
<organism evidence="7 8">
    <name type="scientific">Lentzea xinjiangensis</name>
    <dbReference type="NCBI Taxonomy" id="402600"/>
    <lineage>
        <taxon>Bacteria</taxon>
        <taxon>Bacillati</taxon>
        <taxon>Actinomycetota</taxon>
        <taxon>Actinomycetes</taxon>
        <taxon>Pseudonocardiales</taxon>
        <taxon>Pseudonocardiaceae</taxon>
        <taxon>Lentzea</taxon>
    </lineage>
</organism>
<evidence type="ECO:0000256" key="3">
    <source>
        <dbReference type="ARBA" id="ARBA00023027"/>
    </source>
</evidence>
<dbReference type="GO" id="GO:0070403">
    <property type="term" value="F:NAD+ binding"/>
    <property type="evidence" value="ECO:0007669"/>
    <property type="project" value="InterPro"/>
</dbReference>
<feature type="binding site" evidence="4">
    <location>
        <position position="161"/>
    </location>
    <ligand>
        <name>Zn(2+)</name>
        <dbReference type="ChEBI" id="CHEBI:29105"/>
    </ligand>
</feature>
<evidence type="ECO:0000313" key="7">
    <source>
        <dbReference type="EMBL" id="SER82840.1"/>
    </source>
</evidence>
<dbReference type="Gene3D" id="3.40.50.1220">
    <property type="entry name" value="TPP-binding domain"/>
    <property type="match status" value="1"/>
</dbReference>
<dbReference type="Gene3D" id="3.30.1600.10">
    <property type="entry name" value="SIR2/SIRT2 'Small Domain"/>
    <property type="match status" value="1"/>
</dbReference>
<evidence type="ECO:0000259" key="6">
    <source>
        <dbReference type="PROSITE" id="PS50305"/>
    </source>
</evidence>
<protein>
    <recommendedName>
        <fullName evidence="1">protein acetyllysine N-acetyltransferase</fullName>
        <ecNumber evidence="1">2.3.1.286</ecNumber>
    </recommendedName>
</protein>
<dbReference type="InterPro" id="IPR026591">
    <property type="entry name" value="Sirtuin_cat_small_dom_sf"/>
</dbReference>
<keyword evidence="8" id="KW-1185">Reference proteome</keyword>
<keyword evidence="4" id="KW-0479">Metal-binding</keyword>